<organism evidence="2 3">
    <name type="scientific">Plesiocystis pacifica SIR-1</name>
    <dbReference type="NCBI Taxonomy" id="391625"/>
    <lineage>
        <taxon>Bacteria</taxon>
        <taxon>Pseudomonadati</taxon>
        <taxon>Myxococcota</taxon>
        <taxon>Polyangia</taxon>
        <taxon>Nannocystales</taxon>
        <taxon>Nannocystaceae</taxon>
        <taxon>Plesiocystis</taxon>
    </lineage>
</organism>
<protein>
    <recommendedName>
        <fullName evidence="4">DUF2834 domain-containing protein</fullName>
    </recommendedName>
</protein>
<feature type="transmembrane region" description="Helical" evidence="1">
    <location>
        <begin position="67"/>
        <end position="86"/>
    </location>
</feature>
<keyword evidence="1" id="KW-1133">Transmembrane helix</keyword>
<dbReference type="RefSeq" id="WP_006970293.1">
    <property type="nucleotide sequence ID" value="NZ_ABCS01000010.1"/>
</dbReference>
<keyword evidence="3" id="KW-1185">Reference proteome</keyword>
<dbReference type="AlphaFoldDB" id="A6G0P4"/>
<proteinExistence type="predicted"/>
<dbReference type="OrthoDB" id="572911at2"/>
<dbReference type="Proteomes" id="UP000005801">
    <property type="component" value="Unassembled WGS sequence"/>
</dbReference>
<keyword evidence="1" id="KW-0812">Transmembrane</keyword>
<dbReference type="STRING" id="391625.PPSIR1_41514"/>
<accession>A6G0P4</accession>
<keyword evidence="1" id="KW-0472">Membrane</keyword>
<evidence type="ECO:0000313" key="3">
    <source>
        <dbReference type="Proteomes" id="UP000005801"/>
    </source>
</evidence>
<reference evidence="2 3" key="1">
    <citation type="submission" date="2007-06" db="EMBL/GenBank/DDBJ databases">
        <authorList>
            <person name="Shimkets L."/>
            <person name="Ferriera S."/>
            <person name="Johnson J."/>
            <person name="Kravitz S."/>
            <person name="Beeson K."/>
            <person name="Sutton G."/>
            <person name="Rogers Y.-H."/>
            <person name="Friedman R."/>
            <person name="Frazier M."/>
            <person name="Venter J.C."/>
        </authorList>
    </citation>
    <scope>NUCLEOTIDE SEQUENCE [LARGE SCALE GENOMIC DNA]</scope>
    <source>
        <strain evidence="2 3">SIR-1</strain>
    </source>
</reference>
<comment type="caution">
    <text evidence="2">The sequence shown here is derived from an EMBL/GenBank/DDBJ whole genome shotgun (WGS) entry which is preliminary data.</text>
</comment>
<gene>
    <name evidence="2" type="ORF">PPSIR1_41514</name>
</gene>
<feature type="transmembrane region" description="Helical" evidence="1">
    <location>
        <begin position="35"/>
        <end position="55"/>
    </location>
</feature>
<sequence length="96" mass="10580">MNKAVTVLAFLGFTAYTIAVIVAHGMPDFSTFDPWNWQVFVDLCAAALAFFWLALPEAKRLGVPAWPYALLTPVLGSIAILAYLVHREFALARRPG</sequence>
<name>A6G0P4_9BACT</name>
<evidence type="ECO:0000256" key="1">
    <source>
        <dbReference type="SAM" id="Phobius"/>
    </source>
</evidence>
<evidence type="ECO:0000313" key="2">
    <source>
        <dbReference type="EMBL" id="EDM80432.1"/>
    </source>
</evidence>
<evidence type="ECO:0008006" key="4">
    <source>
        <dbReference type="Google" id="ProtNLM"/>
    </source>
</evidence>
<dbReference type="EMBL" id="ABCS01000010">
    <property type="protein sequence ID" value="EDM80432.1"/>
    <property type="molecule type" value="Genomic_DNA"/>
</dbReference>